<gene>
    <name evidence="2" type="ORF">E1H14_09935</name>
</gene>
<keyword evidence="3" id="KW-1185">Reference proteome</keyword>
<comment type="caution">
    <text evidence="2">The sequence shown here is derived from an EMBL/GenBank/DDBJ whole genome shotgun (WGS) entry which is preliminary data.</text>
</comment>
<organism evidence="2 3">
    <name type="scientific">Nitrincola tapanii</name>
    <dbReference type="NCBI Taxonomy" id="1708751"/>
    <lineage>
        <taxon>Bacteria</taxon>
        <taxon>Pseudomonadati</taxon>
        <taxon>Pseudomonadota</taxon>
        <taxon>Gammaproteobacteria</taxon>
        <taxon>Oceanospirillales</taxon>
        <taxon>Oceanospirillaceae</taxon>
        <taxon>Nitrincola</taxon>
    </lineage>
</organism>
<accession>A0A5A9W1K5</accession>
<dbReference type="Proteomes" id="UP000325302">
    <property type="component" value="Unassembled WGS sequence"/>
</dbReference>
<feature type="chain" id="PRO_5022954463" evidence="1">
    <location>
        <begin position="26"/>
        <end position="97"/>
    </location>
</feature>
<sequence>MNKVAFLPVAILVALSLGIASNTSAQTPSEHGLLKNKPLTQSEVWLRMQREGQQASPYIQQPSLKERERSFQRWLDSYQYPIPDNFDQKQGGSFSQN</sequence>
<evidence type="ECO:0000313" key="2">
    <source>
        <dbReference type="EMBL" id="KAA0874089.1"/>
    </source>
</evidence>
<reference evidence="2 3" key="1">
    <citation type="submission" date="2019-03" db="EMBL/GenBank/DDBJ databases">
        <title>Nitrincola sp. nov. isolated from an Indian soda lake.</title>
        <authorList>
            <person name="Joshi A."/>
            <person name="Thite S.V."/>
            <person name="Joseph N."/>
            <person name="Dhotre D."/>
            <person name="Moorthy M."/>
            <person name="Shouche Y.S."/>
        </authorList>
    </citation>
    <scope>NUCLEOTIDE SEQUENCE [LARGE SCALE GENOMIC DNA]</scope>
    <source>
        <strain evidence="2 3">MEB193</strain>
    </source>
</reference>
<keyword evidence="1" id="KW-0732">Signal</keyword>
<dbReference type="Pfam" id="PF12266">
    <property type="entry name" value="DUF3613"/>
    <property type="match status" value="1"/>
</dbReference>
<evidence type="ECO:0000313" key="3">
    <source>
        <dbReference type="Proteomes" id="UP000325302"/>
    </source>
</evidence>
<protein>
    <submittedName>
        <fullName evidence="2">DUF3613 domain-containing protein</fullName>
    </submittedName>
</protein>
<proteinExistence type="predicted"/>
<dbReference type="InterPro" id="IPR022053">
    <property type="entry name" value="DUF3613"/>
</dbReference>
<dbReference type="EMBL" id="SMRS01000007">
    <property type="protein sequence ID" value="KAA0874089.1"/>
    <property type="molecule type" value="Genomic_DNA"/>
</dbReference>
<dbReference type="AlphaFoldDB" id="A0A5A9W1K5"/>
<name>A0A5A9W1K5_9GAMM</name>
<feature type="signal peptide" evidence="1">
    <location>
        <begin position="1"/>
        <end position="25"/>
    </location>
</feature>
<evidence type="ECO:0000256" key="1">
    <source>
        <dbReference type="SAM" id="SignalP"/>
    </source>
</evidence>
<dbReference type="RefSeq" id="WP_149391321.1">
    <property type="nucleotide sequence ID" value="NZ_SMRS01000007.1"/>
</dbReference>
<dbReference type="OrthoDB" id="7068897at2"/>